<accession>A0A150LF03</accession>
<feature type="compositionally biased region" description="Polar residues" evidence="1">
    <location>
        <begin position="35"/>
        <end position="46"/>
    </location>
</feature>
<organism evidence="2 3">
    <name type="scientific">Caldibacillus debilis</name>
    <dbReference type="NCBI Taxonomy" id="301148"/>
    <lineage>
        <taxon>Bacteria</taxon>
        <taxon>Bacillati</taxon>
        <taxon>Bacillota</taxon>
        <taxon>Bacilli</taxon>
        <taxon>Bacillales</taxon>
        <taxon>Bacillaceae</taxon>
        <taxon>Caldibacillus</taxon>
    </lineage>
</organism>
<gene>
    <name evidence="2" type="ORF">B4135_3487</name>
</gene>
<protein>
    <submittedName>
        <fullName evidence="2">Uncharacterized protein</fullName>
    </submittedName>
</protein>
<evidence type="ECO:0000313" key="3">
    <source>
        <dbReference type="Proteomes" id="UP000075683"/>
    </source>
</evidence>
<feature type="region of interest" description="Disordered" evidence="1">
    <location>
        <begin position="35"/>
        <end position="56"/>
    </location>
</feature>
<sequence length="73" mass="7835">MSPDHAEKSCVSTYFGKKREIPFFCNLQIKKALSRTSGKGQVNSTAPELGGRKSRKGEAAGFPGLFGALLCKT</sequence>
<comment type="caution">
    <text evidence="2">The sequence shown here is derived from an EMBL/GenBank/DDBJ whole genome shotgun (WGS) entry which is preliminary data.</text>
</comment>
<reference evidence="2 3" key="1">
    <citation type="submission" date="2016-01" db="EMBL/GenBank/DDBJ databases">
        <title>Draft Genome Sequences of Seven Thermophilic Sporeformers Isolated from Foods.</title>
        <authorList>
            <person name="Berendsen E.M."/>
            <person name="Wells-Bennik M.H."/>
            <person name="Krawcyk A.O."/>
            <person name="De Jong A."/>
            <person name="Holsappel S."/>
            <person name="Eijlander R.T."/>
            <person name="Kuipers O.P."/>
        </authorList>
    </citation>
    <scope>NUCLEOTIDE SEQUENCE [LARGE SCALE GENOMIC DNA]</scope>
    <source>
        <strain evidence="2 3">B4135</strain>
    </source>
</reference>
<proteinExistence type="predicted"/>
<dbReference type="STRING" id="301148.B4135_3487"/>
<dbReference type="AlphaFoldDB" id="A0A150LF03"/>
<evidence type="ECO:0000313" key="2">
    <source>
        <dbReference type="EMBL" id="KYD10312.1"/>
    </source>
</evidence>
<dbReference type="Proteomes" id="UP000075683">
    <property type="component" value="Unassembled WGS sequence"/>
</dbReference>
<name>A0A150LF03_9BACI</name>
<evidence type="ECO:0000256" key="1">
    <source>
        <dbReference type="SAM" id="MobiDB-lite"/>
    </source>
</evidence>
<dbReference type="EMBL" id="LQYT01000119">
    <property type="protein sequence ID" value="KYD10312.1"/>
    <property type="molecule type" value="Genomic_DNA"/>
</dbReference>